<feature type="transmembrane region" description="Helical" evidence="8">
    <location>
        <begin position="183"/>
        <end position="203"/>
    </location>
</feature>
<dbReference type="PANTHER" id="PTHR34975">
    <property type="entry name" value="SPORE GERMINATION PROTEIN A2"/>
    <property type="match status" value="1"/>
</dbReference>
<accession>A0A385TPK6</accession>
<dbReference type="GO" id="GO:0009847">
    <property type="term" value="P:spore germination"/>
    <property type="evidence" value="ECO:0007669"/>
    <property type="project" value="InterPro"/>
</dbReference>
<dbReference type="Pfam" id="PF03845">
    <property type="entry name" value="Spore_permease"/>
    <property type="match status" value="1"/>
</dbReference>
<evidence type="ECO:0000256" key="8">
    <source>
        <dbReference type="SAM" id="Phobius"/>
    </source>
</evidence>
<dbReference type="EMBL" id="CP032412">
    <property type="protein sequence ID" value="AYB44512.1"/>
    <property type="molecule type" value="Genomic_DNA"/>
</dbReference>
<keyword evidence="3" id="KW-0813">Transport</keyword>
<evidence type="ECO:0000256" key="1">
    <source>
        <dbReference type="ARBA" id="ARBA00004141"/>
    </source>
</evidence>
<feature type="transmembrane region" description="Helical" evidence="8">
    <location>
        <begin position="326"/>
        <end position="351"/>
    </location>
</feature>
<dbReference type="InterPro" id="IPR004761">
    <property type="entry name" value="Spore_GerAB"/>
</dbReference>
<feature type="transmembrane region" description="Helical" evidence="8">
    <location>
        <begin position="6"/>
        <end position="26"/>
    </location>
</feature>
<feature type="transmembrane region" description="Helical" evidence="8">
    <location>
        <begin position="299"/>
        <end position="320"/>
    </location>
</feature>
<evidence type="ECO:0000256" key="2">
    <source>
        <dbReference type="ARBA" id="ARBA00007998"/>
    </source>
</evidence>
<evidence type="ECO:0000256" key="5">
    <source>
        <dbReference type="ARBA" id="ARBA00022692"/>
    </source>
</evidence>
<protein>
    <submittedName>
        <fullName evidence="9">Spore gernimation protein</fullName>
    </submittedName>
</protein>
<dbReference type="Proteomes" id="UP000266552">
    <property type="component" value="Chromosome"/>
</dbReference>
<dbReference type="AlphaFoldDB" id="A0A385TPK6"/>
<dbReference type="RefSeq" id="WP_119848403.1">
    <property type="nucleotide sequence ID" value="NZ_CP032412.1"/>
</dbReference>
<feature type="transmembrane region" description="Helical" evidence="8">
    <location>
        <begin position="38"/>
        <end position="60"/>
    </location>
</feature>
<evidence type="ECO:0000313" key="10">
    <source>
        <dbReference type="Proteomes" id="UP000266552"/>
    </source>
</evidence>
<sequence>MKEKLSQFHTAILIYMIQTGVYVFSITQVEAQYFGTNGWLITIPASILVCLNIYQIYWVYRLGEGQSIFDILEKSIPKFILAPFYLAISTVWALIGCLVAKQYVLIFQMFAFPTTNPMVFKIAIDVLAFMLLTKGLYNISKASTVFFWSTIWMSLLLLYYAGEFRIERLTPYIFKDGSNMLEGFFQIYLAFLGYELCLLLFPYTDKKTKLFRAVIYGNLIRTVSYTIMSFVSFGVVGSDMLKVMLFPLLDLLAYIKLPFIERIENLFYGFFLFTTLITLVLYFWAAGESTQRVFPKIKINAHYFFIILVALLISYIPAVLNRIREWLLFLGYIQIGFAFIMPMILIVLLLWQRRKRQRAAQC</sequence>
<keyword evidence="5 8" id="KW-0812">Transmembrane</keyword>
<proteinExistence type="inferred from homology"/>
<keyword evidence="6 8" id="KW-1133">Transmembrane helix</keyword>
<feature type="transmembrane region" description="Helical" evidence="8">
    <location>
        <begin position="215"/>
        <end position="236"/>
    </location>
</feature>
<dbReference type="PANTHER" id="PTHR34975:SF2">
    <property type="entry name" value="SPORE GERMINATION PROTEIN A2"/>
    <property type="match status" value="1"/>
</dbReference>
<dbReference type="KEGG" id="plw:D5F53_15065"/>
<feature type="transmembrane region" description="Helical" evidence="8">
    <location>
        <begin position="145"/>
        <end position="162"/>
    </location>
</feature>
<gene>
    <name evidence="9" type="ORF">D5F53_15065</name>
</gene>
<evidence type="ECO:0000256" key="6">
    <source>
        <dbReference type="ARBA" id="ARBA00022989"/>
    </source>
</evidence>
<name>A0A385TPK6_PAELA</name>
<comment type="similarity">
    <text evidence="2">Belongs to the amino acid-polyamine-organocation (APC) superfamily. Spore germination protein (SGP) (TC 2.A.3.9) family.</text>
</comment>
<organism evidence="9 10">
    <name type="scientific">Paenibacillus lautus</name>
    <name type="common">Bacillus lautus</name>
    <dbReference type="NCBI Taxonomy" id="1401"/>
    <lineage>
        <taxon>Bacteria</taxon>
        <taxon>Bacillati</taxon>
        <taxon>Bacillota</taxon>
        <taxon>Bacilli</taxon>
        <taxon>Bacillales</taxon>
        <taxon>Paenibacillaceae</taxon>
        <taxon>Paenibacillus</taxon>
    </lineage>
</organism>
<reference evidence="9 10" key="1">
    <citation type="submission" date="2018-09" db="EMBL/GenBank/DDBJ databases">
        <title>Genome Sequence of Paenibacillus lautus Strain E7593-69, Azo Dye-Degrading Bacteria, Isolated from Commercial Tattoo Inks.</title>
        <authorList>
            <person name="Nho S.W."/>
            <person name="Kim S.-J."/>
            <person name="Kweon O."/>
            <person name="Cerniglia C.E."/>
        </authorList>
    </citation>
    <scope>NUCLEOTIDE SEQUENCE [LARGE SCALE GENOMIC DNA]</scope>
    <source>
        <strain evidence="9 10">E7593-69</strain>
    </source>
</reference>
<evidence type="ECO:0000256" key="7">
    <source>
        <dbReference type="ARBA" id="ARBA00023136"/>
    </source>
</evidence>
<feature type="transmembrane region" description="Helical" evidence="8">
    <location>
        <begin position="118"/>
        <end position="139"/>
    </location>
</feature>
<evidence type="ECO:0000313" key="9">
    <source>
        <dbReference type="EMBL" id="AYB44512.1"/>
    </source>
</evidence>
<keyword evidence="7 8" id="KW-0472">Membrane</keyword>
<feature type="transmembrane region" description="Helical" evidence="8">
    <location>
        <begin position="80"/>
        <end position="106"/>
    </location>
</feature>
<dbReference type="GO" id="GO:0016020">
    <property type="term" value="C:membrane"/>
    <property type="evidence" value="ECO:0007669"/>
    <property type="project" value="UniProtKB-SubCell"/>
</dbReference>
<comment type="subcellular location">
    <subcellularLocation>
        <location evidence="1">Membrane</location>
        <topology evidence="1">Multi-pass membrane protein</topology>
    </subcellularLocation>
</comment>
<evidence type="ECO:0000256" key="4">
    <source>
        <dbReference type="ARBA" id="ARBA00022544"/>
    </source>
</evidence>
<keyword evidence="10" id="KW-1185">Reference proteome</keyword>
<feature type="transmembrane region" description="Helical" evidence="8">
    <location>
        <begin position="266"/>
        <end position="287"/>
    </location>
</feature>
<keyword evidence="4" id="KW-0309">Germination</keyword>
<evidence type="ECO:0000256" key="3">
    <source>
        <dbReference type="ARBA" id="ARBA00022448"/>
    </source>
</evidence>